<sequence>MTLAQVRPGLFGWPAFWLLYAAAGNLGAMAATIVLVLPLVAFGDSPAQPVFGVVGIVLWVAAVVLAVRWAHPKIVRFIDRAHFRLTEDHLYLGRRDKLTVDLRDVTDAWFGTRNSGGSATRAATRHGYRVLVLRLENGWFVPVSPPPGMFAGGESVSPDAMPVEAVVRGGTDFMRALITRLEPVLREGEEMPWGMRELAGPADVNWVYGPGAPQLPKGSRMPNWTFL</sequence>
<reference evidence="3" key="1">
    <citation type="journal article" date="2019" name="Int. J. Syst. Evol. Microbiol.">
        <title>The Global Catalogue of Microorganisms (GCM) 10K type strain sequencing project: providing services to taxonomists for standard genome sequencing and annotation.</title>
        <authorList>
            <consortium name="The Broad Institute Genomics Platform"/>
            <consortium name="The Broad Institute Genome Sequencing Center for Infectious Disease"/>
            <person name="Wu L."/>
            <person name="Ma J."/>
        </authorList>
    </citation>
    <scope>NUCLEOTIDE SEQUENCE [LARGE SCALE GENOMIC DNA]</scope>
    <source>
        <strain evidence="3">CCUG 42722</strain>
    </source>
</reference>
<keyword evidence="1" id="KW-1133">Transmembrane helix</keyword>
<evidence type="ECO:0000313" key="2">
    <source>
        <dbReference type="EMBL" id="MFC4630929.1"/>
    </source>
</evidence>
<keyword evidence="1" id="KW-0472">Membrane</keyword>
<feature type="transmembrane region" description="Helical" evidence="1">
    <location>
        <begin position="17"/>
        <end position="43"/>
    </location>
</feature>
<feature type="transmembrane region" description="Helical" evidence="1">
    <location>
        <begin position="49"/>
        <end position="70"/>
    </location>
</feature>
<name>A0ABV9HL06_9MICO</name>
<dbReference type="RefSeq" id="WP_377139400.1">
    <property type="nucleotide sequence ID" value="NZ_JBHSFI010000007.1"/>
</dbReference>
<dbReference type="EMBL" id="JBHSFI010000007">
    <property type="protein sequence ID" value="MFC4630929.1"/>
    <property type="molecule type" value="Genomic_DNA"/>
</dbReference>
<gene>
    <name evidence="2" type="ORF">ACFO6V_21965</name>
</gene>
<keyword evidence="3" id="KW-1185">Reference proteome</keyword>
<evidence type="ECO:0000256" key="1">
    <source>
        <dbReference type="SAM" id="Phobius"/>
    </source>
</evidence>
<accession>A0ABV9HL06</accession>
<proteinExistence type="predicted"/>
<comment type="caution">
    <text evidence="2">The sequence shown here is derived from an EMBL/GenBank/DDBJ whole genome shotgun (WGS) entry which is preliminary data.</text>
</comment>
<keyword evidence="1" id="KW-0812">Transmembrane</keyword>
<organism evidence="2 3">
    <name type="scientific">Promicromonospora alba</name>
    <dbReference type="NCBI Taxonomy" id="1616110"/>
    <lineage>
        <taxon>Bacteria</taxon>
        <taxon>Bacillati</taxon>
        <taxon>Actinomycetota</taxon>
        <taxon>Actinomycetes</taxon>
        <taxon>Micrococcales</taxon>
        <taxon>Promicromonosporaceae</taxon>
        <taxon>Promicromonospora</taxon>
    </lineage>
</organism>
<dbReference type="Proteomes" id="UP001596011">
    <property type="component" value="Unassembled WGS sequence"/>
</dbReference>
<protein>
    <recommendedName>
        <fullName evidence="4">PH (Pleckstrin Homology) domain-containing protein</fullName>
    </recommendedName>
</protein>
<evidence type="ECO:0000313" key="3">
    <source>
        <dbReference type="Proteomes" id="UP001596011"/>
    </source>
</evidence>
<evidence type="ECO:0008006" key="4">
    <source>
        <dbReference type="Google" id="ProtNLM"/>
    </source>
</evidence>